<reference evidence="2 3" key="1">
    <citation type="submission" date="2023-10" db="EMBL/GenBank/DDBJ databases">
        <title>Phytobacter spp. The emergence of a new genus of hospital-origin enterobacteria encoding carbapenemases in Argentina.</title>
        <authorList>
            <person name="Vay C."/>
            <person name="Almuzara M."/>
            <person name="Traglia G.M."/>
            <person name="Campos J."/>
        </authorList>
    </citation>
    <scope>NUCLEOTIDE SEQUENCE [LARGE SCALE GENOMIC DNA]</scope>
    <source>
        <strain evidence="2 3">CVMA36</strain>
    </source>
</reference>
<comment type="caution">
    <text evidence="2">The sequence shown here is derived from an EMBL/GenBank/DDBJ whole genome shotgun (WGS) entry which is preliminary data.</text>
</comment>
<evidence type="ECO:0000259" key="1">
    <source>
        <dbReference type="Pfam" id="PF11726"/>
    </source>
</evidence>
<dbReference type="InterPro" id="IPR057271">
    <property type="entry name" value="YagK_YfjJ_C"/>
</dbReference>
<keyword evidence="3" id="KW-1185">Reference proteome</keyword>
<proteinExistence type="predicted"/>
<name>A0AB35RS89_9ENTR</name>
<feature type="domain" description="YagK/YfjJ C-terminal" evidence="1">
    <location>
        <begin position="73"/>
        <end position="233"/>
    </location>
</feature>
<gene>
    <name evidence="2" type="ORF">R0H02_17180</name>
</gene>
<dbReference type="AlphaFoldDB" id="A0AB35RS89"/>
<dbReference type="RefSeq" id="WP_317101593.1">
    <property type="nucleotide sequence ID" value="NZ_JAWJAC010000010.1"/>
</dbReference>
<accession>A0AB35RS89</accession>
<evidence type="ECO:0000313" key="3">
    <source>
        <dbReference type="Proteomes" id="UP001286589"/>
    </source>
</evidence>
<sequence>MMQQHQMQFEPPIPSPSAFRTVYHEYGRYKTIIGKSFAHDGYEYLINTRVGSGVRHDILMAMVNELKAMQMLYSRVFLTRFDLHLPEFTSVEAGNGYIRQLFKRLRVRLGPGNSRPMGLSEPIIDFAYGWVCEQEEASQPHYHCWIALPHRQVKWFGTPEKGIAGAITDIWMKLTGGKATLVNLAKVIKATKTTKSYPNHYIIHRDDPETLEGPIYWLSYLAKERGKSQTGKGARIYSTSKLSNEILRRKPVGRFSPTDNTLTLPTK</sequence>
<dbReference type="EMBL" id="JAWJAC010000010">
    <property type="protein sequence ID" value="MDV2864187.1"/>
    <property type="molecule type" value="Genomic_DNA"/>
</dbReference>
<dbReference type="Proteomes" id="UP001286589">
    <property type="component" value="Unassembled WGS sequence"/>
</dbReference>
<dbReference type="Pfam" id="PF11726">
    <property type="entry name" value="YagK_YfjJ_C"/>
    <property type="match status" value="1"/>
</dbReference>
<evidence type="ECO:0000313" key="2">
    <source>
        <dbReference type="EMBL" id="MDV2864187.1"/>
    </source>
</evidence>
<protein>
    <submittedName>
        <fullName evidence="2">Inovirus-type Gp2 protein</fullName>
    </submittedName>
</protein>
<organism evidence="2 3">
    <name type="scientific">Phytobacter ursingii</name>
    <dbReference type="NCBI Taxonomy" id="1972431"/>
    <lineage>
        <taxon>Bacteria</taxon>
        <taxon>Pseudomonadati</taxon>
        <taxon>Pseudomonadota</taxon>
        <taxon>Gammaproteobacteria</taxon>
        <taxon>Enterobacterales</taxon>
        <taxon>Enterobacteriaceae</taxon>
        <taxon>Phytobacter</taxon>
    </lineage>
</organism>